<name>A0A3B1BM80_9ZZZZ</name>
<comment type="similarity">
    <text evidence="1">Belongs to the DsrF/TusC family.</text>
</comment>
<sequence length="126" mass="14203">MEQEEPKVVKKIMFVMRHAPHGTIYGYEGLETALIMAAYEQDLSMTFIGDGVFTLVKNQDTSKLGTKGFVVTYGVLEDYGIEKIYVDKQSMEDRGLKPDDFIIPVQVKEAVEISALMEEQDATVPY</sequence>
<dbReference type="InterPro" id="IPR003787">
    <property type="entry name" value="Sulphur_relay_DsrE/F-like"/>
</dbReference>
<dbReference type="InterPro" id="IPR027396">
    <property type="entry name" value="DsrEFH-like"/>
</dbReference>
<gene>
    <name evidence="2" type="ORF">MNBD_NITROSPINAE01-1049</name>
</gene>
<dbReference type="PANTHER" id="PTHR38780:SF1">
    <property type="entry name" value="PROTEIN TUSC"/>
    <property type="match status" value="1"/>
</dbReference>
<dbReference type="Gene3D" id="3.40.1260.10">
    <property type="entry name" value="DsrEFH-like"/>
    <property type="match status" value="1"/>
</dbReference>
<reference evidence="2" key="1">
    <citation type="submission" date="2018-06" db="EMBL/GenBank/DDBJ databases">
        <authorList>
            <person name="Zhirakovskaya E."/>
        </authorList>
    </citation>
    <scope>NUCLEOTIDE SEQUENCE</scope>
</reference>
<proteinExistence type="inferred from homology"/>
<dbReference type="NCBIfam" id="TIGR03010">
    <property type="entry name" value="sulf_tusC_dsrF"/>
    <property type="match status" value="1"/>
</dbReference>
<dbReference type="EMBL" id="UOGC01000017">
    <property type="protein sequence ID" value="VAX15641.1"/>
    <property type="molecule type" value="Genomic_DNA"/>
</dbReference>
<accession>A0A3B1BM80</accession>
<dbReference type="AlphaFoldDB" id="A0A3B1BM80"/>
<evidence type="ECO:0000313" key="2">
    <source>
        <dbReference type="EMBL" id="VAX15641.1"/>
    </source>
</evidence>
<organism evidence="2">
    <name type="scientific">hydrothermal vent metagenome</name>
    <dbReference type="NCBI Taxonomy" id="652676"/>
    <lineage>
        <taxon>unclassified sequences</taxon>
        <taxon>metagenomes</taxon>
        <taxon>ecological metagenomes</taxon>
    </lineage>
</organism>
<dbReference type="InterPro" id="IPR017462">
    <property type="entry name" value="Sulphur_relay_TusC/DsrF"/>
</dbReference>
<dbReference type="NCBIfam" id="NF001238">
    <property type="entry name" value="PRK00211.1"/>
    <property type="match status" value="1"/>
</dbReference>
<dbReference type="PANTHER" id="PTHR38780">
    <property type="entry name" value="PROTEIN TUSC"/>
    <property type="match status" value="1"/>
</dbReference>
<dbReference type="SUPFAM" id="SSF75169">
    <property type="entry name" value="DsrEFH-like"/>
    <property type="match status" value="1"/>
</dbReference>
<evidence type="ECO:0000256" key="1">
    <source>
        <dbReference type="ARBA" id="ARBA00005996"/>
    </source>
</evidence>
<protein>
    <submittedName>
        <fullName evidence="2">tRNA 5-methylaminomethyl-2-thiouridine synthase subunit TusC</fullName>
    </submittedName>
</protein>
<dbReference type="Pfam" id="PF02635">
    <property type="entry name" value="DsrE"/>
    <property type="match status" value="1"/>
</dbReference>